<organism evidence="1">
    <name type="scientific">Thermococcus litoralis</name>
    <dbReference type="NCBI Taxonomy" id="2265"/>
    <lineage>
        <taxon>Archaea</taxon>
        <taxon>Methanobacteriati</taxon>
        <taxon>Methanobacteriota</taxon>
        <taxon>Thermococci</taxon>
        <taxon>Thermococcales</taxon>
        <taxon>Thermococcaceae</taxon>
        <taxon>Thermococcus</taxon>
    </lineage>
</organism>
<dbReference type="EMBL" id="DRTU01000250">
    <property type="protein sequence ID" value="HHI01034.1"/>
    <property type="molecule type" value="Genomic_DNA"/>
</dbReference>
<dbReference type="Proteomes" id="UP000886217">
    <property type="component" value="Unassembled WGS sequence"/>
</dbReference>
<sequence length="117" mass="13027">MKVYSFGIETVPVAGISAEDGILIIGSVRNENYKIMLLKLNYEGELEWFKFFGGKDDWEGHSIARVSDGYLIGGAVEGIATPEGGKAWKAYLAKINKNGKSVWERKYRILGNECVYS</sequence>
<proteinExistence type="predicted"/>
<comment type="caution">
    <text evidence="1">The sequence shown here is derived from an EMBL/GenBank/DDBJ whole genome shotgun (WGS) entry which is preliminary data.</text>
</comment>
<feature type="non-terminal residue" evidence="1">
    <location>
        <position position="117"/>
    </location>
</feature>
<evidence type="ECO:0000313" key="1">
    <source>
        <dbReference type="EMBL" id="HHI01034.1"/>
    </source>
</evidence>
<name>A0A7C5JX52_THELI</name>
<accession>A0A7C5JX52</accession>
<protein>
    <submittedName>
        <fullName evidence="1">Uncharacterized protein</fullName>
    </submittedName>
</protein>
<gene>
    <name evidence="1" type="ORF">ENL40_06175</name>
</gene>
<reference evidence="1" key="1">
    <citation type="journal article" date="2020" name="mSystems">
        <title>Genome- and Community-Level Interaction Insights into Carbon Utilization and Element Cycling Functions of Hydrothermarchaeota in Hydrothermal Sediment.</title>
        <authorList>
            <person name="Zhou Z."/>
            <person name="Liu Y."/>
            <person name="Xu W."/>
            <person name="Pan J."/>
            <person name="Luo Z.H."/>
            <person name="Li M."/>
        </authorList>
    </citation>
    <scope>NUCLEOTIDE SEQUENCE [LARGE SCALE GENOMIC DNA]</scope>
    <source>
        <strain evidence="1">HyVt-93</strain>
    </source>
</reference>
<dbReference type="AlphaFoldDB" id="A0A7C5JX52"/>